<feature type="transmembrane region" description="Helical" evidence="2">
    <location>
        <begin position="153"/>
        <end position="177"/>
    </location>
</feature>
<evidence type="ECO:0000313" key="3">
    <source>
        <dbReference type="EMBL" id="QEM31961.1"/>
    </source>
</evidence>
<dbReference type="CDD" id="cd16427">
    <property type="entry name" value="TraM-like"/>
    <property type="match status" value="1"/>
</dbReference>
<gene>
    <name evidence="3" type="ORF">FHI56_03300</name>
</gene>
<dbReference type="Proteomes" id="UP000322622">
    <property type="component" value="Chromosome"/>
</dbReference>
<dbReference type="AlphaFoldDB" id="A0AB37CLI7"/>
<name>A0AB37CLI7_STRSL</name>
<reference evidence="3 4" key="1">
    <citation type="submission" date="2019-06" db="EMBL/GenBank/DDBJ databases">
        <title>Complete genome sequence of Streptococcus salivarius LAB813.</title>
        <authorList>
            <person name="Levesque C.M."/>
            <person name="Gong S.-G."/>
            <person name="Dufour D."/>
            <person name="Barbour A."/>
        </authorList>
    </citation>
    <scope>NUCLEOTIDE SEQUENCE [LARGE SCALE GENOMIC DNA]</scope>
    <source>
        <strain evidence="3 4">LAB813</strain>
    </source>
</reference>
<evidence type="ECO:0008006" key="5">
    <source>
        <dbReference type="Google" id="ProtNLM"/>
    </source>
</evidence>
<evidence type="ECO:0000256" key="2">
    <source>
        <dbReference type="SAM" id="Phobius"/>
    </source>
</evidence>
<keyword evidence="2" id="KW-0472">Membrane</keyword>
<protein>
    <recommendedName>
        <fullName evidence="5">Conjugal transfer protein</fullName>
    </recommendedName>
</protein>
<dbReference type="RefSeq" id="WP_149561163.1">
    <property type="nucleotide sequence ID" value="NZ_CP040804.1"/>
</dbReference>
<evidence type="ECO:0000313" key="4">
    <source>
        <dbReference type="Proteomes" id="UP000322622"/>
    </source>
</evidence>
<keyword evidence="2" id="KW-0812">Transmembrane</keyword>
<proteinExistence type="predicted"/>
<feature type="region of interest" description="Disordered" evidence="1">
    <location>
        <begin position="89"/>
        <end position="108"/>
    </location>
</feature>
<dbReference type="Gene3D" id="3.10.450.540">
    <property type="match status" value="1"/>
</dbReference>
<keyword evidence="2" id="KW-1133">Transmembrane helix</keyword>
<organism evidence="3 4">
    <name type="scientific">Streptococcus salivarius</name>
    <dbReference type="NCBI Taxonomy" id="1304"/>
    <lineage>
        <taxon>Bacteria</taxon>
        <taxon>Bacillati</taxon>
        <taxon>Bacillota</taxon>
        <taxon>Bacilli</taxon>
        <taxon>Lactobacillales</taxon>
        <taxon>Streptococcaceae</taxon>
        <taxon>Streptococcus</taxon>
    </lineage>
</organism>
<accession>A0AB37CLI7</accession>
<dbReference type="EMBL" id="CP040804">
    <property type="protein sequence ID" value="QEM31961.1"/>
    <property type="molecule type" value="Genomic_DNA"/>
</dbReference>
<sequence length="301" mass="33509">MTFQVTNLQTNKISEFTNRAQFLYEMEQIETRHLATNTMGRYKISHLNAKTNEVLEEKTVEIPPTEGDLQQSLKDFGLVAEGGGLFSRRKPKQSLKVPSQSVSEEDSNPVNIDEVEQVSPISDTKTNLPTSNSVVPSSSYTGSKLNIVSFGKIVAWLVVLFLALYGAGVSHTIAVGLKSGAIKTTQSTPKQTSTVNDMSDEHEVDVFSRYFIGAYLTNSDLNNFISSKVSNKPFDKVTTTAVLLEKAQTKDKQTYEMTYVVSYNKDDKTKSSRFKFTVKKAKKAMYGYEVTKLPKESDYPG</sequence>
<evidence type="ECO:0000256" key="1">
    <source>
        <dbReference type="SAM" id="MobiDB-lite"/>
    </source>
</evidence>